<dbReference type="Proteomes" id="UP000838878">
    <property type="component" value="Chromosome 6"/>
</dbReference>
<gene>
    <name evidence="6" type="ORF">BINO364_LOCUS12617</name>
</gene>
<evidence type="ECO:0000256" key="2">
    <source>
        <dbReference type="ARBA" id="ARBA00006370"/>
    </source>
</evidence>
<name>A0A8J9YDY7_9NEOP</name>
<dbReference type="PANTHER" id="PTHR11306:SF55">
    <property type="entry name" value="GEO08227P1-RELATED"/>
    <property type="match status" value="1"/>
</dbReference>
<evidence type="ECO:0000313" key="7">
    <source>
        <dbReference type="Proteomes" id="UP000838878"/>
    </source>
</evidence>
<feature type="chain" id="PRO_5035472205" description="MD-2-related lipid-recognition domain-containing protein" evidence="4">
    <location>
        <begin position="19"/>
        <end position="152"/>
    </location>
</feature>
<dbReference type="SUPFAM" id="SSF81296">
    <property type="entry name" value="E set domains"/>
    <property type="match status" value="1"/>
</dbReference>
<dbReference type="FunFam" id="2.60.40.770:FF:000001">
    <property type="entry name" value="NPC intracellular cholesterol transporter 2"/>
    <property type="match status" value="1"/>
</dbReference>
<organism evidence="6 7">
    <name type="scientific">Brenthis ino</name>
    <name type="common">lesser marbled fritillary</name>
    <dbReference type="NCBI Taxonomy" id="405034"/>
    <lineage>
        <taxon>Eukaryota</taxon>
        <taxon>Metazoa</taxon>
        <taxon>Ecdysozoa</taxon>
        <taxon>Arthropoda</taxon>
        <taxon>Hexapoda</taxon>
        <taxon>Insecta</taxon>
        <taxon>Pterygota</taxon>
        <taxon>Neoptera</taxon>
        <taxon>Endopterygota</taxon>
        <taxon>Lepidoptera</taxon>
        <taxon>Glossata</taxon>
        <taxon>Ditrysia</taxon>
        <taxon>Papilionoidea</taxon>
        <taxon>Nymphalidae</taxon>
        <taxon>Heliconiinae</taxon>
        <taxon>Argynnini</taxon>
        <taxon>Brenthis</taxon>
    </lineage>
</organism>
<dbReference type="Pfam" id="PF02221">
    <property type="entry name" value="E1_DerP2_DerF2"/>
    <property type="match status" value="1"/>
</dbReference>
<accession>A0A8J9YDY7</accession>
<keyword evidence="7" id="KW-1185">Reference proteome</keyword>
<keyword evidence="3" id="KW-0964">Secreted</keyword>
<feature type="non-terminal residue" evidence="6">
    <location>
        <position position="152"/>
    </location>
</feature>
<comment type="subcellular location">
    <subcellularLocation>
        <location evidence="1">Secreted</location>
    </subcellularLocation>
</comment>
<dbReference type="InterPro" id="IPR039670">
    <property type="entry name" value="NPC2-like"/>
</dbReference>
<dbReference type="InterPro" id="IPR014756">
    <property type="entry name" value="Ig_E-set"/>
</dbReference>
<comment type="similarity">
    <text evidence="2">Belongs to the NPC2 family.</text>
</comment>
<dbReference type="InterPro" id="IPR003172">
    <property type="entry name" value="ML_dom"/>
</dbReference>
<sequence>MLAKHYVIFAALVAVAIAEVADFTKCSDHSDDICEVSEIRITPCKNSKVCKIKKGTSPSMSFDYTPKFSCDKLKTGLFWASDSGDVPFPALYDADACELTSCPIEANKKYELNHTLKLSKKLPQGKFIFKWKLWNADNPSQSCCLQTNVELR</sequence>
<keyword evidence="4" id="KW-0732">Signal</keyword>
<evidence type="ECO:0000256" key="3">
    <source>
        <dbReference type="ARBA" id="ARBA00022525"/>
    </source>
</evidence>
<evidence type="ECO:0000313" key="6">
    <source>
        <dbReference type="EMBL" id="CAH0727244.1"/>
    </source>
</evidence>
<evidence type="ECO:0000256" key="1">
    <source>
        <dbReference type="ARBA" id="ARBA00004613"/>
    </source>
</evidence>
<feature type="signal peptide" evidence="4">
    <location>
        <begin position="1"/>
        <end position="18"/>
    </location>
</feature>
<dbReference type="SMART" id="SM00737">
    <property type="entry name" value="ML"/>
    <property type="match status" value="1"/>
</dbReference>
<protein>
    <recommendedName>
        <fullName evidence="5">MD-2-related lipid-recognition domain-containing protein</fullName>
    </recommendedName>
</protein>
<dbReference type="GO" id="GO:0005576">
    <property type="term" value="C:extracellular region"/>
    <property type="evidence" value="ECO:0007669"/>
    <property type="project" value="UniProtKB-SubCell"/>
</dbReference>
<reference evidence="6" key="1">
    <citation type="submission" date="2021-12" db="EMBL/GenBank/DDBJ databases">
        <authorList>
            <person name="Martin H S."/>
        </authorList>
    </citation>
    <scope>NUCLEOTIDE SEQUENCE</scope>
</reference>
<dbReference type="PANTHER" id="PTHR11306">
    <property type="entry name" value="NIEMANN PICK TYPE C2 PROTEIN NPC2-RELATED"/>
    <property type="match status" value="1"/>
</dbReference>
<dbReference type="GO" id="GO:0032934">
    <property type="term" value="F:sterol binding"/>
    <property type="evidence" value="ECO:0007669"/>
    <property type="project" value="InterPro"/>
</dbReference>
<evidence type="ECO:0000256" key="4">
    <source>
        <dbReference type="SAM" id="SignalP"/>
    </source>
</evidence>
<proteinExistence type="inferred from homology"/>
<dbReference type="AlphaFoldDB" id="A0A8J9YDY7"/>
<dbReference type="GO" id="GO:0015918">
    <property type="term" value="P:sterol transport"/>
    <property type="evidence" value="ECO:0007669"/>
    <property type="project" value="InterPro"/>
</dbReference>
<dbReference type="Gene3D" id="2.60.40.770">
    <property type="match status" value="1"/>
</dbReference>
<dbReference type="EMBL" id="OV170226">
    <property type="protein sequence ID" value="CAH0727244.1"/>
    <property type="molecule type" value="Genomic_DNA"/>
</dbReference>
<feature type="domain" description="MD-2-related lipid-recognition" evidence="5">
    <location>
        <begin position="23"/>
        <end position="149"/>
    </location>
</feature>
<evidence type="ECO:0000259" key="5">
    <source>
        <dbReference type="SMART" id="SM00737"/>
    </source>
</evidence>
<dbReference type="OrthoDB" id="6576058at2759"/>